<dbReference type="AlphaFoldDB" id="A0A7J6X6N5"/>
<feature type="non-terminal residue" evidence="2">
    <location>
        <position position="1"/>
    </location>
</feature>
<evidence type="ECO:0000256" key="1">
    <source>
        <dbReference type="SAM" id="MobiDB-lite"/>
    </source>
</evidence>
<reference evidence="2 3" key="1">
    <citation type="submission" date="2020-06" db="EMBL/GenBank/DDBJ databases">
        <title>Transcriptomic and genomic resources for Thalictrum thalictroides and T. hernandezii: Facilitating candidate gene discovery in an emerging model plant lineage.</title>
        <authorList>
            <person name="Arias T."/>
            <person name="Riano-Pachon D.M."/>
            <person name="Di Stilio V.S."/>
        </authorList>
    </citation>
    <scope>NUCLEOTIDE SEQUENCE [LARGE SCALE GENOMIC DNA]</scope>
    <source>
        <strain evidence="3">cv. WT478/WT964</strain>
        <tissue evidence="2">Leaves</tissue>
    </source>
</reference>
<proteinExistence type="predicted"/>
<protein>
    <submittedName>
        <fullName evidence="2">Uncharacterized protein</fullName>
    </submittedName>
</protein>
<feature type="compositionally biased region" description="Basic and acidic residues" evidence="1">
    <location>
        <begin position="109"/>
        <end position="118"/>
    </location>
</feature>
<dbReference type="EMBL" id="JABWDY010004590">
    <property type="protein sequence ID" value="KAF5205063.1"/>
    <property type="molecule type" value="Genomic_DNA"/>
</dbReference>
<dbReference type="Proteomes" id="UP000554482">
    <property type="component" value="Unassembled WGS sequence"/>
</dbReference>
<evidence type="ECO:0000313" key="3">
    <source>
        <dbReference type="Proteomes" id="UP000554482"/>
    </source>
</evidence>
<keyword evidence="3" id="KW-1185">Reference proteome</keyword>
<comment type="caution">
    <text evidence="2">The sequence shown here is derived from an EMBL/GenBank/DDBJ whole genome shotgun (WGS) entry which is preliminary data.</text>
</comment>
<accession>A0A7J6X6N5</accession>
<feature type="compositionally biased region" description="Basic and acidic residues" evidence="1">
    <location>
        <begin position="149"/>
        <end position="160"/>
    </location>
</feature>
<name>A0A7J6X6N5_THATH</name>
<feature type="region of interest" description="Disordered" evidence="1">
    <location>
        <begin position="91"/>
        <end position="160"/>
    </location>
</feature>
<gene>
    <name evidence="2" type="ORF">FRX31_005350</name>
</gene>
<sequence length="160" mass="17501">MNSKGEGGIVMEVVSPGSVMEKFTVEIAKLVRDLGDSSNLAKPRLELLRLAVKLLSTLGILNELTVNRGLMGTIESLQLKAEEEIDEDVTNQEFAGTDEQSETVNIDNGKAEKQDDSKVVQNPPENKSKNVYKKRKTNNEPLLSNPDGVGKDDKSMDLSV</sequence>
<evidence type="ECO:0000313" key="2">
    <source>
        <dbReference type="EMBL" id="KAF5205063.1"/>
    </source>
</evidence>
<organism evidence="2 3">
    <name type="scientific">Thalictrum thalictroides</name>
    <name type="common">Rue-anemone</name>
    <name type="synonym">Anemone thalictroides</name>
    <dbReference type="NCBI Taxonomy" id="46969"/>
    <lineage>
        <taxon>Eukaryota</taxon>
        <taxon>Viridiplantae</taxon>
        <taxon>Streptophyta</taxon>
        <taxon>Embryophyta</taxon>
        <taxon>Tracheophyta</taxon>
        <taxon>Spermatophyta</taxon>
        <taxon>Magnoliopsida</taxon>
        <taxon>Ranunculales</taxon>
        <taxon>Ranunculaceae</taxon>
        <taxon>Thalictroideae</taxon>
        <taxon>Thalictrum</taxon>
    </lineage>
</organism>